<gene>
    <name evidence="2" type="ordered locus">Terro_3748</name>
</gene>
<dbReference type="KEGG" id="trs:Terro_3748"/>
<evidence type="ECO:0000313" key="3">
    <source>
        <dbReference type="Proteomes" id="UP000006056"/>
    </source>
</evidence>
<dbReference type="Proteomes" id="UP000006056">
    <property type="component" value="Chromosome"/>
</dbReference>
<evidence type="ECO:0000256" key="1">
    <source>
        <dbReference type="SAM" id="SignalP"/>
    </source>
</evidence>
<organism evidence="2 3">
    <name type="scientific">Terriglobus roseus (strain DSM 18391 / NRRL B-41598 / KBS 63)</name>
    <dbReference type="NCBI Taxonomy" id="926566"/>
    <lineage>
        <taxon>Bacteria</taxon>
        <taxon>Pseudomonadati</taxon>
        <taxon>Acidobacteriota</taxon>
        <taxon>Terriglobia</taxon>
        <taxon>Terriglobales</taxon>
        <taxon>Acidobacteriaceae</taxon>
        <taxon>Terriglobus</taxon>
    </lineage>
</organism>
<keyword evidence="3" id="KW-1185">Reference proteome</keyword>
<protein>
    <submittedName>
        <fullName evidence="2">Uncharacterized protein</fullName>
    </submittedName>
</protein>
<dbReference type="eggNOG" id="ENOG5032T98">
    <property type="taxonomic scope" value="Bacteria"/>
</dbReference>
<feature type="chain" id="PRO_5003685175" evidence="1">
    <location>
        <begin position="29"/>
        <end position="278"/>
    </location>
</feature>
<keyword evidence="1" id="KW-0732">Signal</keyword>
<accession>I3ZL41</accession>
<dbReference type="EMBL" id="CP003379">
    <property type="protein sequence ID" value="AFL89959.1"/>
    <property type="molecule type" value="Genomic_DNA"/>
</dbReference>
<sequence>MICTPRQHVARSVSVPSIATMFSGLVFAASVCVAQVPAAISAMAANEVASRQHAGHFAYTAEERSDRTGGHLWREHVVEVGDGMLRRLVAVDGNPLTAQQAAAEEQRLQALVANPEEYRRQGQAHKDDELHAARLLQLLPRAFLITSEGMQGDCRVFRFVPDPKFQPSTYEERVGAAMAGTVSVMEPAERLCTLQATISHPVTFGFGLIGKVEQGGNFRLERAPVKGAEWKTRSMSVHMGGKILMLKSLTKQQETVRTEIRPLGDTLTLPQGAGLLLP</sequence>
<dbReference type="HOGENOM" id="CLU_086678_0_0_0"/>
<name>I3ZL41_TERRK</name>
<feature type="signal peptide" evidence="1">
    <location>
        <begin position="1"/>
        <end position="28"/>
    </location>
</feature>
<proteinExistence type="predicted"/>
<dbReference type="AlphaFoldDB" id="I3ZL41"/>
<reference evidence="2 3" key="1">
    <citation type="submission" date="2012-06" db="EMBL/GenBank/DDBJ databases">
        <title>Complete genome of Terriglobus roseus DSM 18391.</title>
        <authorList>
            <consortium name="US DOE Joint Genome Institute (JGI-PGF)"/>
            <person name="Lucas S."/>
            <person name="Copeland A."/>
            <person name="Lapidus A."/>
            <person name="Glavina del Rio T."/>
            <person name="Dalin E."/>
            <person name="Tice H."/>
            <person name="Bruce D."/>
            <person name="Goodwin L."/>
            <person name="Pitluck S."/>
            <person name="Peters L."/>
            <person name="Mikhailova N."/>
            <person name="Munk A.C.C."/>
            <person name="Kyrpides N."/>
            <person name="Mavromatis K."/>
            <person name="Ivanova N."/>
            <person name="Brettin T."/>
            <person name="Detter J.C."/>
            <person name="Han C."/>
            <person name="Larimer F."/>
            <person name="Land M."/>
            <person name="Hauser L."/>
            <person name="Markowitz V."/>
            <person name="Cheng J.-F."/>
            <person name="Hugenholtz P."/>
            <person name="Woyke T."/>
            <person name="Wu D."/>
            <person name="Brambilla E."/>
            <person name="Klenk H.-P."/>
            <person name="Eisen J.A."/>
        </authorList>
    </citation>
    <scope>NUCLEOTIDE SEQUENCE [LARGE SCALE GENOMIC DNA]</scope>
    <source>
        <strain evidence="3">DSM 18391 / NRRL B-41598 / KBS 63</strain>
    </source>
</reference>
<evidence type="ECO:0000313" key="2">
    <source>
        <dbReference type="EMBL" id="AFL89959.1"/>
    </source>
</evidence>